<accession>A0ABD1KZ24</accession>
<evidence type="ECO:0000313" key="2">
    <source>
        <dbReference type="Proteomes" id="UP001603857"/>
    </source>
</evidence>
<comment type="caution">
    <text evidence="1">The sequence shown here is derived from an EMBL/GenBank/DDBJ whole genome shotgun (WGS) entry which is preliminary data.</text>
</comment>
<protein>
    <submittedName>
        <fullName evidence="1">Uncharacterized protein</fullName>
    </submittedName>
</protein>
<dbReference type="AlphaFoldDB" id="A0ABD1KZ24"/>
<dbReference type="EMBL" id="JBGMDY010000011">
    <property type="protein sequence ID" value="KAL2316510.1"/>
    <property type="molecule type" value="Genomic_DNA"/>
</dbReference>
<name>A0ABD1KZ24_9FABA</name>
<organism evidence="1 2">
    <name type="scientific">Flemingia macrophylla</name>
    <dbReference type="NCBI Taxonomy" id="520843"/>
    <lineage>
        <taxon>Eukaryota</taxon>
        <taxon>Viridiplantae</taxon>
        <taxon>Streptophyta</taxon>
        <taxon>Embryophyta</taxon>
        <taxon>Tracheophyta</taxon>
        <taxon>Spermatophyta</taxon>
        <taxon>Magnoliopsida</taxon>
        <taxon>eudicotyledons</taxon>
        <taxon>Gunneridae</taxon>
        <taxon>Pentapetalae</taxon>
        <taxon>rosids</taxon>
        <taxon>fabids</taxon>
        <taxon>Fabales</taxon>
        <taxon>Fabaceae</taxon>
        <taxon>Papilionoideae</taxon>
        <taxon>50 kb inversion clade</taxon>
        <taxon>NPAAA clade</taxon>
        <taxon>indigoferoid/millettioid clade</taxon>
        <taxon>Phaseoleae</taxon>
        <taxon>Flemingia</taxon>
    </lineage>
</organism>
<keyword evidence="2" id="KW-1185">Reference proteome</keyword>
<evidence type="ECO:0000313" key="1">
    <source>
        <dbReference type="EMBL" id="KAL2316510.1"/>
    </source>
</evidence>
<proteinExistence type="predicted"/>
<gene>
    <name evidence="1" type="ORF">Fmac_030386</name>
</gene>
<reference evidence="1 2" key="1">
    <citation type="submission" date="2024-08" db="EMBL/GenBank/DDBJ databases">
        <title>Insights into the chromosomal genome structure of Flemingia macrophylla.</title>
        <authorList>
            <person name="Ding Y."/>
            <person name="Zhao Y."/>
            <person name="Bi W."/>
            <person name="Wu M."/>
            <person name="Zhao G."/>
            <person name="Gong Y."/>
            <person name="Li W."/>
            <person name="Zhang P."/>
        </authorList>
    </citation>
    <scope>NUCLEOTIDE SEQUENCE [LARGE SCALE GENOMIC DNA]</scope>
    <source>
        <strain evidence="1">DYQJB</strain>
        <tissue evidence="1">Leaf</tissue>
    </source>
</reference>
<dbReference type="Proteomes" id="UP001603857">
    <property type="component" value="Unassembled WGS sequence"/>
</dbReference>
<sequence length="252" mass="27461">MTNHLLSSRDFQMVHNGGSGLVDDFITSSISSLWTHLLEQKHHLVFGHPSMILAVSSKDNLYLQAQKLLADEDCDLDKGGEMGGEDNLVIEDLEEDLGFMEKIGIERMGRLVIRGTPERGGGGERGSDVVIGKAVKGDTMTRGNAERSEAAAIGDTARGDAAAIGKAVATRRSKCGGVMRLLKMLVFVGFVVVKWVKGSVERDVYDFGIILFELITGKRLSPMANSSDNASTKQRPKMVDVHKSVRAMWEAR</sequence>